<protein>
    <recommendedName>
        <fullName evidence="2">PH domain-containing protein</fullName>
    </recommendedName>
</protein>
<evidence type="ECO:0000313" key="4">
    <source>
        <dbReference type="Proteomes" id="UP000799537"/>
    </source>
</evidence>
<feature type="compositionally biased region" description="Basic residues" evidence="1">
    <location>
        <begin position="216"/>
        <end position="226"/>
    </location>
</feature>
<sequence length="438" mass="48439">MADVAQNSQRQPKPAPSSTLAVPTPSLAIPDSATPAQRARQHGLSLDTFSPVTQYGSYEFDRIIKSGEVHKRTRKTKSWKPIWMVLRPNLLSIYKDKGEARLKHQITLSELTAVARQKDPKRRDKHIFGLFSPSRNYHLEASSDKEAHDWVESIRREARMDEQEAEMYLASPGGANAPWQGFERSIDAHISPSADERAAGYSSSDAEAFGQSQPLPKRRDHARRSPNNRVTSGLEYSGAEHGSFSDFSDSGGIGATARMSALSLANTDPRPSTSSTQTPQVNSVYGPAPTRPSMGARNPSQMSGIGLGGEERKTPTAADEERIIYHGWIYLLKSRSGVRQWKKVWMVLRPKQLAFYKNDEEYTAQLILPFPSIIDVVEIDPISKSKTACMQIISEERNYRFCAMDEESLAKWLGAFKSLLSKRKAKVAGSGAAGGATT</sequence>
<dbReference type="EMBL" id="ML993620">
    <property type="protein sequence ID" value="KAF2161334.1"/>
    <property type="molecule type" value="Genomic_DNA"/>
</dbReference>
<proteinExistence type="predicted"/>
<dbReference type="CDD" id="cd13299">
    <property type="entry name" value="PH2_PH_fungal"/>
    <property type="match status" value="1"/>
</dbReference>
<dbReference type="InterPro" id="IPR051707">
    <property type="entry name" value="PI-Interact_SigTrans_Reg"/>
</dbReference>
<dbReference type="RefSeq" id="XP_033662223.1">
    <property type="nucleotide sequence ID" value="XM_033818497.1"/>
</dbReference>
<dbReference type="SMART" id="SM00233">
    <property type="entry name" value="PH"/>
    <property type="match status" value="2"/>
</dbReference>
<evidence type="ECO:0000259" key="2">
    <source>
        <dbReference type="PROSITE" id="PS50003"/>
    </source>
</evidence>
<feature type="compositionally biased region" description="Polar residues" evidence="1">
    <location>
        <begin position="264"/>
        <end position="283"/>
    </location>
</feature>
<dbReference type="CDD" id="cd13298">
    <property type="entry name" value="PH1_PH_fungal"/>
    <property type="match status" value="1"/>
</dbReference>
<feature type="compositionally biased region" description="Polar residues" evidence="1">
    <location>
        <begin position="201"/>
        <end position="214"/>
    </location>
</feature>
<feature type="region of interest" description="Disordered" evidence="1">
    <location>
        <begin position="264"/>
        <end position="316"/>
    </location>
</feature>
<keyword evidence="4" id="KW-1185">Reference proteome</keyword>
<evidence type="ECO:0000313" key="3">
    <source>
        <dbReference type="EMBL" id="KAF2161334.1"/>
    </source>
</evidence>
<feature type="region of interest" description="Disordered" evidence="1">
    <location>
        <begin position="1"/>
        <end position="42"/>
    </location>
</feature>
<name>A0A6A6C2K2_ZASCE</name>
<organism evidence="3 4">
    <name type="scientific">Zasmidium cellare ATCC 36951</name>
    <dbReference type="NCBI Taxonomy" id="1080233"/>
    <lineage>
        <taxon>Eukaryota</taxon>
        <taxon>Fungi</taxon>
        <taxon>Dikarya</taxon>
        <taxon>Ascomycota</taxon>
        <taxon>Pezizomycotina</taxon>
        <taxon>Dothideomycetes</taxon>
        <taxon>Dothideomycetidae</taxon>
        <taxon>Mycosphaerellales</taxon>
        <taxon>Mycosphaerellaceae</taxon>
        <taxon>Zasmidium</taxon>
    </lineage>
</organism>
<dbReference type="SUPFAM" id="SSF50729">
    <property type="entry name" value="PH domain-like"/>
    <property type="match status" value="2"/>
</dbReference>
<evidence type="ECO:0000256" key="1">
    <source>
        <dbReference type="SAM" id="MobiDB-lite"/>
    </source>
</evidence>
<feature type="compositionally biased region" description="Polar residues" evidence="1">
    <location>
        <begin position="1"/>
        <end position="21"/>
    </location>
</feature>
<feature type="domain" description="PH" evidence="2">
    <location>
        <begin position="62"/>
        <end position="159"/>
    </location>
</feature>
<dbReference type="PANTHER" id="PTHR14336">
    <property type="entry name" value="TANDEM PH DOMAIN CONTAINING PROTEIN"/>
    <property type="match status" value="1"/>
</dbReference>
<dbReference type="Proteomes" id="UP000799537">
    <property type="component" value="Unassembled WGS sequence"/>
</dbReference>
<dbReference type="Pfam" id="PF00169">
    <property type="entry name" value="PH"/>
    <property type="match status" value="2"/>
</dbReference>
<feature type="region of interest" description="Disordered" evidence="1">
    <location>
        <begin position="193"/>
        <end position="249"/>
    </location>
</feature>
<reference evidence="3" key="1">
    <citation type="journal article" date="2020" name="Stud. Mycol.">
        <title>101 Dothideomycetes genomes: a test case for predicting lifestyles and emergence of pathogens.</title>
        <authorList>
            <person name="Haridas S."/>
            <person name="Albert R."/>
            <person name="Binder M."/>
            <person name="Bloem J."/>
            <person name="Labutti K."/>
            <person name="Salamov A."/>
            <person name="Andreopoulos B."/>
            <person name="Baker S."/>
            <person name="Barry K."/>
            <person name="Bills G."/>
            <person name="Bluhm B."/>
            <person name="Cannon C."/>
            <person name="Castanera R."/>
            <person name="Culley D."/>
            <person name="Daum C."/>
            <person name="Ezra D."/>
            <person name="Gonzalez J."/>
            <person name="Henrissat B."/>
            <person name="Kuo A."/>
            <person name="Liang C."/>
            <person name="Lipzen A."/>
            <person name="Lutzoni F."/>
            <person name="Magnuson J."/>
            <person name="Mondo S."/>
            <person name="Nolan M."/>
            <person name="Ohm R."/>
            <person name="Pangilinan J."/>
            <person name="Park H.-J."/>
            <person name="Ramirez L."/>
            <person name="Alfaro M."/>
            <person name="Sun H."/>
            <person name="Tritt A."/>
            <person name="Yoshinaga Y."/>
            <person name="Zwiers L.-H."/>
            <person name="Turgeon B."/>
            <person name="Goodwin S."/>
            <person name="Spatafora J."/>
            <person name="Crous P."/>
            <person name="Grigoriev I."/>
        </authorList>
    </citation>
    <scope>NUCLEOTIDE SEQUENCE</scope>
    <source>
        <strain evidence="3">ATCC 36951</strain>
    </source>
</reference>
<accession>A0A6A6C2K2</accession>
<dbReference type="Gene3D" id="2.30.29.30">
    <property type="entry name" value="Pleckstrin-homology domain (PH domain)/Phosphotyrosine-binding domain (PTB)"/>
    <property type="match status" value="2"/>
</dbReference>
<dbReference type="InterPro" id="IPR011993">
    <property type="entry name" value="PH-like_dom_sf"/>
</dbReference>
<dbReference type="GeneID" id="54571769"/>
<dbReference type="PROSITE" id="PS50003">
    <property type="entry name" value="PH_DOMAIN"/>
    <property type="match status" value="2"/>
</dbReference>
<dbReference type="InterPro" id="IPR001849">
    <property type="entry name" value="PH_domain"/>
</dbReference>
<dbReference type="OrthoDB" id="2157866at2759"/>
<gene>
    <name evidence="3" type="ORF">M409DRAFT_69923</name>
</gene>
<feature type="domain" description="PH" evidence="2">
    <location>
        <begin position="322"/>
        <end position="421"/>
    </location>
</feature>
<dbReference type="AlphaFoldDB" id="A0A6A6C2K2"/>